<accession>A0AAE5AD34</accession>
<feature type="region of interest" description="Disordered" evidence="1">
    <location>
        <begin position="61"/>
        <end position="131"/>
    </location>
</feature>
<organism evidence="2 3">
    <name type="scientific">Mycolicibacterium fortuitum</name>
    <name type="common">Mycobacterium fortuitum</name>
    <dbReference type="NCBI Taxonomy" id="1766"/>
    <lineage>
        <taxon>Bacteria</taxon>
        <taxon>Bacillati</taxon>
        <taxon>Actinomycetota</taxon>
        <taxon>Actinomycetes</taxon>
        <taxon>Mycobacteriales</taxon>
        <taxon>Mycobacteriaceae</taxon>
        <taxon>Mycolicibacterium</taxon>
    </lineage>
</organism>
<reference evidence="2" key="1">
    <citation type="submission" date="2023-10" db="EMBL/GenBank/DDBJ databases">
        <title>Mycolicibacterium fortuitum clinical isolates causing pulmonary infections in humans.</title>
        <authorList>
            <person name="Mejia-Ponce P.M."/>
            <person name="Zenteno-Cuevas R."/>
            <person name="Licona-Cassani C."/>
        </authorList>
    </citation>
    <scope>NUCLEOTIDE SEQUENCE</scope>
    <source>
        <strain evidence="2">M8</strain>
    </source>
</reference>
<dbReference type="AlphaFoldDB" id="A0AAE5AD34"/>
<proteinExistence type="predicted"/>
<evidence type="ECO:0000313" key="2">
    <source>
        <dbReference type="EMBL" id="MDV7292063.1"/>
    </source>
</evidence>
<protein>
    <submittedName>
        <fullName evidence="2">Uncharacterized protein</fullName>
    </submittedName>
</protein>
<dbReference type="Proteomes" id="UP001186041">
    <property type="component" value="Unassembled WGS sequence"/>
</dbReference>
<dbReference type="EMBL" id="JAWLVV010000015">
    <property type="protein sequence ID" value="MDV7292063.1"/>
    <property type="molecule type" value="Genomic_DNA"/>
</dbReference>
<feature type="compositionally biased region" description="Low complexity" evidence="1">
    <location>
        <begin position="110"/>
        <end position="126"/>
    </location>
</feature>
<dbReference type="RefSeq" id="WP_317722293.1">
    <property type="nucleotide sequence ID" value="NZ_JAWLVK010000015.1"/>
</dbReference>
<name>A0AAE5AD34_MYCFO</name>
<sequence length="170" mass="17510">MSAAKAGTYVLAASAFYRVEGEGDERVRRRYKRGDKVVLSKAEAARLTVASRLAPAAFVKASDAEDVEPGDNLATAPDGSVNRESEANQLQAEANTGLNAGPDGLGEGITIPTTDGAPDGPPTGDGRPAKSATVEVWKAYAVQVEAVTEEEAGALTKAQLQEAVARKVGG</sequence>
<comment type="caution">
    <text evidence="2">The sequence shown here is derived from an EMBL/GenBank/DDBJ whole genome shotgun (WGS) entry which is preliminary data.</text>
</comment>
<evidence type="ECO:0000313" key="3">
    <source>
        <dbReference type="Proteomes" id="UP001186041"/>
    </source>
</evidence>
<evidence type="ECO:0000256" key="1">
    <source>
        <dbReference type="SAM" id="MobiDB-lite"/>
    </source>
</evidence>
<feature type="compositionally biased region" description="Polar residues" evidence="1">
    <location>
        <begin position="87"/>
        <end position="98"/>
    </location>
</feature>
<gene>
    <name evidence="2" type="ORF">R4485_17995</name>
</gene>